<accession>A0A419F8N0</accession>
<evidence type="ECO:0000256" key="2">
    <source>
        <dbReference type="ARBA" id="ARBA00022670"/>
    </source>
</evidence>
<dbReference type="Pfam" id="PF13365">
    <property type="entry name" value="Trypsin_2"/>
    <property type="match status" value="1"/>
</dbReference>
<evidence type="ECO:0000313" key="7">
    <source>
        <dbReference type="Proteomes" id="UP000285961"/>
    </source>
</evidence>
<dbReference type="AlphaFoldDB" id="A0A419F8N0"/>
<evidence type="ECO:0000256" key="3">
    <source>
        <dbReference type="ARBA" id="ARBA00022801"/>
    </source>
</evidence>
<reference evidence="6 7" key="1">
    <citation type="journal article" date="2017" name="ISME J.">
        <title>Energy and carbon metabolisms in a deep terrestrial subsurface fluid microbial community.</title>
        <authorList>
            <person name="Momper L."/>
            <person name="Jungbluth S.P."/>
            <person name="Lee M.D."/>
            <person name="Amend J.P."/>
        </authorList>
    </citation>
    <scope>NUCLEOTIDE SEQUENCE [LARGE SCALE GENOMIC DNA]</scope>
    <source>
        <strain evidence="6">SURF_17</strain>
    </source>
</reference>
<dbReference type="SMART" id="SM00228">
    <property type="entry name" value="PDZ"/>
    <property type="match status" value="1"/>
</dbReference>
<evidence type="ECO:0000259" key="5">
    <source>
        <dbReference type="PROSITE" id="PS50106"/>
    </source>
</evidence>
<dbReference type="InterPro" id="IPR001940">
    <property type="entry name" value="Peptidase_S1C"/>
</dbReference>
<keyword evidence="4" id="KW-0812">Transmembrane</keyword>
<dbReference type="GO" id="GO:0004252">
    <property type="term" value="F:serine-type endopeptidase activity"/>
    <property type="evidence" value="ECO:0007669"/>
    <property type="project" value="InterPro"/>
</dbReference>
<sequence>MNDNVEFRRNYRPPAARPMSLLALLLVGVVAVAGFVLLRASRLGSPEPRAEEKPLAVQLAGESISQSRQNAIVNAASKAGPAVVSIGVTATRIVRGVDPLYDEFFDYFFRDFVPPARYYKYRETIPKIGSGVIVSPDGYVVTNEHVVQDAEEITVATSDGRTQPGKLVGVHEASDVAIIKVEAENLPYARLGDSDNLAVGEWAIAIGNPFGSLIEDAQPSVTVGVVSARKRSFKPGSSGRVYNDMIQTDAAINPGNSGGPLINADGEVIGINTFIFTRSGGSMGVGFAIPINRVKTILDEVKKYGRVRDVWLGFTVITVDPESARALGLPAGGAVVRSVEIGSPAEKAGLKPGDVLERINNRIIRDSDDALAAFGSVLVGDTFSIDVLRGSKELHLELVPHEAP</sequence>
<evidence type="ECO:0000313" key="6">
    <source>
        <dbReference type="EMBL" id="RJP74883.1"/>
    </source>
</evidence>
<dbReference type="CDD" id="cd06779">
    <property type="entry name" value="cpPDZ_Deg_HtrA-like"/>
    <property type="match status" value="1"/>
</dbReference>
<dbReference type="PANTHER" id="PTHR22939:SF129">
    <property type="entry name" value="SERINE PROTEASE HTRA2, MITOCHONDRIAL"/>
    <property type="match status" value="1"/>
</dbReference>
<proteinExistence type="inferred from homology"/>
<evidence type="ECO:0000256" key="1">
    <source>
        <dbReference type="ARBA" id="ARBA00010541"/>
    </source>
</evidence>
<feature type="transmembrane region" description="Helical" evidence="4">
    <location>
        <begin position="21"/>
        <end position="40"/>
    </location>
</feature>
<gene>
    <name evidence="6" type="ORF">C4532_01370</name>
</gene>
<dbReference type="PROSITE" id="PS50106">
    <property type="entry name" value="PDZ"/>
    <property type="match status" value="1"/>
</dbReference>
<dbReference type="EMBL" id="QZKI01000009">
    <property type="protein sequence ID" value="RJP74883.1"/>
    <property type="molecule type" value="Genomic_DNA"/>
</dbReference>
<dbReference type="InterPro" id="IPR009003">
    <property type="entry name" value="Peptidase_S1_PA"/>
</dbReference>
<keyword evidence="2" id="KW-0645">Protease</keyword>
<dbReference type="InterPro" id="IPR036034">
    <property type="entry name" value="PDZ_sf"/>
</dbReference>
<dbReference type="PRINTS" id="PR00834">
    <property type="entry name" value="PROTEASES2C"/>
</dbReference>
<dbReference type="InterPro" id="IPR001478">
    <property type="entry name" value="PDZ"/>
</dbReference>
<dbReference type="SUPFAM" id="SSF50156">
    <property type="entry name" value="PDZ domain-like"/>
    <property type="match status" value="1"/>
</dbReference>
<dbReference type="Pfam" id="PF13180">
    <property type="entry name" value="PDZ_2"/>
    <property type="match status" value="1"/>
</dbReference>
<dbReference type="Proteomes" id="UP000285961">
    <property type="component" value="Unassembled WGS sequence"/>
</dbReference>
<comment type="caution">
    <text evidence="6">The sequence shown here is derived from an EMBL/GenBank/DDBJ whole genome shotgun (WGS) entry which is preliminary data.</text>
</comment>
<dbReference type="PANTHER" id="PTHR22939">
    <property type="entry name" value="SERINE PROTEASE FAMILY S1C HTRA-RELATED"/>
    <property type="match status" value="1"/>
</dbReference>
<dbReference type="Gene3D" id="2.30.42.10">
    <property type="match status" value="1"/>
</dbReference>
<organism evidence="6 7">
    <name type="scientific">Candidatus Abyssobacteria bacterium SURF_17</name>
    <dbReference type="NCBI Taxonomy" id="2093361"/>
    <lineage>
        <taxon>Bacteria</taxon>
        <taxon>Pseudomonadati</taxon>
        <taxon>Candidatus Hydrogenedentota</taxon>
        <taxon>Candidatus Abyssobacteria</taxon>
    </lineage>
</organism>
<evidence type="ECO:0000256" key="4">
    <source>
        <dbReference type="SAM" id="Phobius"/>
    </source>
</evidence>
<protein>
    <submittedName>
        <fullName evidence="6">PDZ domain-containing protein</fullName>
    </submittedName>
</protein>
<feature type="domain" description="PDZ" evidence="5">
    <location>
        <begin position="316"/>
        <end position="366"/>
    </location>
</feature>
<dbReference type="SUPFAM" id="SSF50494">
    <property type="entry name" value="Trypsin-like serine proteases"/>
    <property type="match status" value="1"/>
</dbReference>
<comment type="similarity">
    <text evidence="1">Belongs to the peptidase S1C family.</text>
</comment>
<dbReference type="Gene3D" id="2.40.10.120">
    <property type="match status" value="1"/>
</dbReference>
<dbReference type="GO" id="GO:0006508">
    <property type="term" value="P:proteolysis"/>
    <property type="evidence" value="ECO:0007669"/>
    <property type="project" value="UniProtKB-KW"/>
</dbReference>
<keyword evidence="4" id="KW-0472">Membrane</keyword>
<keyword evidence="4" id="KW-1133">Transmembrane helix</keyword>
<keyword evidence="3" id="KW-0378">Hydrolase</keyword>
<name>A0A419F8N0_9BACT</name>